<keyword evidence="7 8" id="KW-0472">Membrane</keyword>
<feature type="domain" description="ABC transmembrane type-1" evidence="9">
    <location>
        <begin position="363"/>
        <end position="554"/>
    </location>
</feature>
<feature type="transmembrane region" description="Helical" evidence="8">
    <location>
        <begin position="367"/>
        <end position="389"/>
    </location>
</feature>
<keyword evidence="3" id="KW-1003">Cell membrane</keyword>
<feature type="domain" description="ABC transmembrane type-1" evidence="9">
    <location>
        <begin position="67"/>
        <end position="275"/>
    </location>
</feature>
<keyword evidence="6 8" id="KW-1133">Transmembrane helix</keyword>
<feature type="transmembrane region" description="Helical" evidence="8">
    <location>
        <begin position="105"/>
        <end position="125"/>
    </location>
</feature>
<dbReference type="Proteomes" id="UP000003240">
    <property type="component" value="Unassembled WGS sequence"/>
</dbReference>
<dbReference type="eggNOG" id="COG1178">
    <property type="taxonomic scope" value="Bacteria"/>
</dbReference>
<evidence type="ECO:0000313" key="10">
    <source>
        <dbReference type="EMBL" id="EGO61736.1"/>
    </source>
</evidence>
<evidence type="ECO:0000256" key="2">
    <source>
        <dbReference type="ARBA" id="ARBA00022448"/>
    </source>
</evidence>
<dbReference type="PANTHER" id="PTHR43357:SF4">
    <property type="entry name" value="INNER MEMBRANE ABC TRANSPORTER PERMEASE PROTEIN YDCV"/>
    <property type="match status" value="1"/>
</dbReference>
<dbReference type="GO" id="GO:0055085">
    <property type="term" value="P:transmembrane transport"/>
    <property type="evidence" value="ECO:0007669"/>
    <property type="project" value="InterPro"/>
</dbReference>
<dbReference type="CDD" id="cd06261">
    <property type="entry name" value="TM_PBP2"/>
    <property type="match status" value="2"/>
</dbReference>
<feature type="transmembrane region" description="Helical" evidence="8">
    <location>
        <begin position="150"/>
        <end position="172"/>
    </location>
</feature>
<feature type="transmembrane region" description="Helical" evidence="8">
    <location>
        <begin position="428"/>
        <end position="447"/>
    </location>
</feature>
<dbReference type="InterPro" id="IPR035906">
    <property type="entry name" value="MetI-like_sf"/>
</dbReference>
<feature type="transmembrane region" description="Helical" evidence="8">
    <location>
        <begin position="210"/>
        <end position="231"/>
    </location>
</feature>
<feature type="transmembrane region" description="Helical" evidence="8">
    <location>
        <begin position="482"/>
        <end position="504"/>
    </location>
</feature>
<feature type="transmembrane region" description="Helical" evidence="8">
    <location>
        <begin position="401"/>
        <end position="422"/>
    </location>
</feature>
<evidence type="ECO:0000313" key="11">
    <source>
        <dbReference type="Proteomes" id="UP000003240"/>
    </source>
</evidence>
<comment type="caution">
    <text evidence="10">The sequence shown here is derived from an EMBL/GenBank/DDBJ whole genome shotgun (WGS) entry which is preliminary data.</text>
</comment>
<dbReference type="EMBL" id="AFGF01000294">
    <property type="protein sequence ID" value="EGO61736.1"/>
    <property type="molecule type" value="Genomic_DNA"/>
</dbReference>
<evidence type="ECO:0000256" key="1">
    <source>
        <dbReference type="ARBA" id="ARBA00004429"/>
    </source>
</evidence>
<accession>F7NQF8</accession>
<feature type="transmembrane region" description="Helical" evidence="8">
    <location>
        <begin position="303"/>
        <end position="329"/>
    </location>
</feature>
<dbReference type="GO" id="GO:0005886">
    <property type="term" value="C:plasma membrane"/>
    <property type="evidence" value="ECO:0007669"/>
    <property type="project" value="UniProtKB-SubCell"/>
</dbReference>
<evidence type="ECO:0000256" key="4">
    <source>
        <dbReference type="ARBA" id="ARBA00022519"/>
    </source>
</evidence>
<dbReference type="RefSeq" id="WP_004100199.1">
    <property type="nucleotide sequence ID" value="NZ_AFGF01000294.1"/>
</dbReference>
<dbReference type="InterPro" id="IPR000515">
    <property type="entry name" value="MetI-like"/>
</dbReference>
<comment type="subcellular location">
    <subcellularLocation>
        <location evidence="1">Cell inner membrane</location>
        <topology evidence="1">Multi-pass membrane protein</topology>
    </subcellularLocation>
    <subcellularLocation>
        <location evidence="8">Cell membrane</location>
        <topology evidence="8">Multi-pass membrane protein</topology>
    </subcellularLocation>
</comment>
<dbReference type="OrthoDB" id="57323at2"/>
<keyword evidence="2 8" id="KW-0813">Transport</keyword>
<reference evidence="10 11" key="1">
    <citation type="journal article" date="2011" name="EMBO J.">
        <title>Structural diversity of bacterial flagellar motors.</title>
        <authorList>
            <person name="Chen S."/>
            <person name="Beeby M."/>
            <person name="Murphy G.E."/>
            <person name="Leadbetter J.R."/>
            <person name="Hendrixson D.R."/>
            <person name="Briegel A."/>
            <person name="Li Z."/>
            <person name="Shi J."/>
            <person name="Tocheva E.I."/>
            <person name="Muller A."/>
            <person name="Dobro M.J."/>
            <person name="Jensen G.J."/>
        </authorList>
    </citation>
    <scope>NUCLEOTIDE SEQUENCE [LARGE SCALE GENOMIC DNA]</scope>
    <source>
        <strain evidence="10 11">DSM 6540</strain>
    </source>
</reference>
<protein>
    <submittedName>
        <fullName evidence="10">Binding-protein-dependent transport systems inner membrane component</fullName>
    </submittedName>
</protein>
<evidence type="ECO:0000256" key="7">
    <source>
        <dbReference type="ARBA" id="ARBA00023136"/>
    </source>
</evidence>
<evidence type="ECO:0000256" key="6">
    <source>
        <dbReference type="ARBA" id="ARBA00022989"/>
    </source>
</evidence>
<feature type="transmembrane region" description="Helical" evidence="8">
    <location>
        <begin position="71"/>
        <end position="93"/>
    </location>
</feature>
<organism evidence="10 11">
    <name type="scientific">Acetonema longum DSM 6540</name>
    <dbReference type="NCBI Taxonomy" id="1009370"/>
    <lineage>
        <taxon>Bacteria</taxon>
        <taxon>Bacillati</taxon>
        <taxon>Bacillota</taxon>
        <taxon>Negativicutes</taxon>
        <taxon>Acetonemataceae</taxon>
        <taxon>Acetonema</taxon>
    </lineage>
</organism>
<gene>
    <name evidence="10" type="ORF">ALO_21786</name>
</gene>
<feature type="transmembrane region" description="Helical" evidence="8">
    <location>
        <begin position="536"/>
        <end position="554"/>
    </location>
</feature>
<feature type="transmembrane region" description="Helical" evidence="8">
    <location>
        <begin position="17"/>
        <end position="40"/>
    </location>
</feature>
<keyword evidence="4" id="KW-0997">Cell inner membrane</keyword>
<keyword evidence="5 8" id="KW-0812">Transmembrane</keyword>
<comment type="similarity">
    <text evidence="8">Belongs to the binding-protein-dependent transport system permease family.</text>
</comment>
<keyword evidence="11" id="KW-1185">Reference proteome</keyword>
<evidence type="ECO:0000256" key="5">
    <source>
        <dbReference type="ARBA" id="ARBA00022692"/>
    </source>
</evidence>
<sequence>MNRSFFSSLKTNLDLKWLVIFVSVGLLLLFTAFPMLYLVLRSLMVEGTLDLTTYWEVYGNIVNWKSFVNTIYISLLVTLVSVAISFPLAWLVGRTDLPGKGFFRTAFVTSYMIPPYVGAIAWTQLLNPSVGYLNEWLVHVFNLSASPFDIYGIGGLIWCFTLFYSPFAFITISRALEKMDPSLEEASRVSGDSPLGTLWRVTLPLMFPSIFAGGVLVFIGVGSAFGIPAIVGMPAQIEVLTTRIVTYVYMGTGKGIREATALAVSLMLVANFILYASTMLMNRRDYVTISGKSTRPGLVELGIWKWPLAALVSLYGFVAIFLPLGSILVTSLIKSLSRPISFDNLTITNWLTAIKNEQYMDTLWNSFISAGLAATIATVLAVFIAYLLVKTRVSGRGIPDGLSTLGGATPSIVIALALIITFSGEFGLNLYSTMAILVVGYMVKYLTMAVRTIAASLSQVHSSLEEAALNSGANWLQALRDVMLPLIGPSIVAGWFLVFMPSFYELTMSIILYGSQTKTIGVLLYELQTYADPQDASVLAVIILFIVLAGNVILRKVSKGAIGI</sequence>
<dbReference type="Pfam" id="PF00528">
    <property type="entry name" value="BPD_transp_1"/>
    <property type="match status" value="2"/>
</dbReference>
<name>F7NQF8_9FIRM</name>
<dbReference type="STRING" id="1009370.ALO_21786"/>
<dbReference type="PROSITE" id="PS50928">
    <property type="entry name" value="ABC_TM1"/>
    <property type="match status" value="2"/>
</dbReference>
<feature type="transmembrane region" description="Helical" evidence="8">
    <location>
        <begin position="259"/>
        <end position="282"/>
    </location>
</feature>
<dbReference type="SUPFAM" id="SSF161098">
    <property type="entry name" value="MetI-like"/>
    <property type="match status" value="2"/>
</dbReference>
<proteinExistence type="inferred from homology"/>
<evidence type="ECO:0000256" key="3">
    <source>
        <dbReference type="ARBA" id="ARBA00022475"/>
    </source>
</evidence>
<dbReference type="AlphaFoldDB" id="F7NQF8"/>
<evidence type="ECO:0000256" key="8">
    <source>
        <dbReference type="RuleBase" id="RU363032"/>
    </source>
</evidence>
<dbReference type="PANTHER" id="PTHR43357">
    <property type="entry name" value="INNER MEMBRANE ABC TRANSPORTER PERMEASE PROTEIN YDCV"/>
    <property type="match status" value="1"/>
</dbReference>
<evidence type="ECO:0000259" key="9">
    <source>
        <dbReference type="PROSITE" id="PS50928"/>
    </source>
</evidence>
<dbReference type="Gene3D" id="1.10.3720.10">
    <property type="entry name" value="MetI-like"/>
    <property type="match status" value="2"/>
</dbReference>